<dbReference type="InterPro" id="IPR003961">
    <property type="entry name" value="FN3_dom"/>
</dbReference>
<protein>
    <submittedName>
        <fullName evidence="3">DUF4957 domain-containing protein</fullName>
    </submittedName>
</protein>
<feature type="signal peptide" evidence="1">
    <location>
        <begin position="1"/>
        <end position="28"/>
    </location>
</feature>
<dbReference type="RefSeq" id="WP_194141051.1">
    <property type="nucleotide sequence ID" value="NZ_PRDM01000006.1"/>
</dbReference>
<gene>
    <name evidence="3" type="ORF">C4F50_23680</name>
</gene>
<dbReference type="Pfam" id="PF16318">
    <property type="entry name" value="DUF4957"/>
    <property type="match status" value="1"/>
</dbReference>
<dbReference type="SUPFAM" id="SSF51126">
    <property type="entry name" value="Pectin lyase-like"/>
    <property type="match status" value="1"/>
</dbReference>
<accession>A0ABR9TRH0</accession>
<dbReference type="EMBL" id="PRDM01000006">
    <property type="protein sequence ID" value="MBE8727928.1"/>
    <property type="molecule type" value="Genomic_DNA"/>
</dbReference>
<reference evidence="3 4" key="1">
    <citation type="submission" date="2018-07" db="EMBL/GenBank/DDBJ databases">
        <title>Genome assembly of strain KB82.</title>
        <authorList>
            <person name="Kukolya J."/>
            <person name="Horvath B."/>
            <person name="Nagy I."/>
            <person name="Toth A."/>
        </authorList>
    </citation>
    <scope>NUCLEOTIDE SEQUENCE [LARGE SCALE GENOMIC DNA]</scope>
    <source>
        <strain evidence="3 4">Kb82</strain>
    </source>
</reference>
<dbReference type="Pfam" id="PF17161">
    <property type="entry name" value="DUF5123"/>
    <property type="match status" value="1"/>
</dbReference>
<dbReference type="PROSITE" id="PS51257">
    <property type="entry name" value="PROKAR_LIPOPROTEIN"/>
    <property type="match status" value="1"/>
</dbReference>
<proteinExistence type="predicted"/>
<comment type="caution">
    <text evidence="3">The sequence shown here is derived from an EMBL/GenBank/DDBJ whole genome shotgun (WGS) entry which is preliminary data.</text>
</comment>
<dbReference type="Gene3D" id="2.60.40.10">
    <property type="entry name" value="Immunoglobulins"/>
    <property type="match status" value="1"/>
</dbReference>
<evidence type="ECO:0000313" key="4">
    <source>
        <dbReference type="Proteomes" id="UP000640614"/>
    </source>
</evidence>
<evidence type="ECO:0000259" key="2">
    <source>
        <dbReference type="PROSITE" id="PS50853"/>
    </source>
</evidence>
<evidence type="ECO:0000313" key="3">
    <source>
        <dbReference type="EMBL" id="MBE8727928.1"/>
    </source>
</evidence>
<dbReference type="SUPFAM" id="SSF49265">
    <property type="entry name" value="Fibronectin type III"/>
    <property type="match status" value="1"/>
</dbReference>
<evidence type="ECO:0000256" key="1">
    <source>
        <dbReference type="SAM" id="SignalP"/>
    </source>
</evidence>
<feature type="chain" id="PRO_5045401062" evidence="1">
    <location>
        <begin position="29"/>
        <end position="524"/>
    </location>
</feature>
<dbReference type="InterPro" id="IPR013783">
    <property type="entry name" value="Ig-like_fold"/>
</dbReference>
<dbReference type="InterPro" id="IPR011050">
    <property type="entry name" value="Pectin_lyase_fold/virulence"/>
</dbReference>
<dbReference type="SMART" id="SM00060">
    <property type="entry name" value="FN3"/>
    <property type="match status" value="2"/>
</dbReference>
<keyword evidence="4" id="KW-1185">Reference proteome</keyword>
<dbReference type="InterPro" id="IPR036116">
    <property type="entry name" value="FN3_sf"/>
</dbReference>
<keyword evidence="1" id="KW-0732">Signal</keyword>
<dbReference type="InterPro" id="IPR032530">
    <property type="entry name" value="DUF4957"/>
</dbReference>
<sequence length="524" mass="56342">MMKTKYVFRGLITLLLLAIAVSSCESYNEELLNGIGNSREFSPIGLKATIRNQTTVELNWTVKSDENADHYVVEFSADDPEFKTIYKTVNVTASQLPIQVALEGETVYSIRVKAVNAAGLEDSKWSTVTATTLSEQIMLPIADADIEAKQVTVRWTPNSTVTQIVANPGNVIHVITPAEKTAGVALVTGLTSETDYTVTLYNGTKKRGERSFKTGIDIGNGILVKPEDDLNAKVAAAAADATLVLMPGEYKAFTGEIILDKPITIRGLRAGDKPKLNVRFTMNSGATSLSLIDLELNGSSTQTDLAKYNQNGNYGKLLVSGCNIHDYLGSFANTTTGVIAKIESIAIENSIVTNMVTANTGEFIDFRTSFVDDISLTKSTFNNCAAARAFIRLDAAPTLTGSGLTSNILIDSCTLYKVTNTVAASGYQILYVRFVSNATIVRNSLFAETVARYANQAATAPPTFANNNYHNATTLNQASPVSPLKSDTSGTALDPQFTNAATGDFTIGNQTLKDNKVGDPRWIK</sequence>
<name>A0ABR9TRH0_9FLAO</name>
<dbReference type="Proteomes" id="UP000640614">
    <property type="component" value="Unassembled WGS sequence"/>
</dbReference>
<dbReference type="CDD" id="cd00063">
    <property type="entry name" value="FN3"/>
    <property type="match status" value="1"/>
</dbReference>
<organism evidence="3 4">
    <name type="scientific">Flavobacterium hungaricum</name>
    <dbReference type="NCBI Taxonomy" id="2082725"/>
    <lineage>
        <taxon>Bacteria</taxon>
        <taxon>Pseudomonadati</taxon>
        <taxon>Bacteroidota</taxon>
        <taxon>Flavobacteriia</taxon>
        <taxon>Flavobacteriales</taxon>
        <taxon>Flavobacteriaceae</taxon>
        <taxon>Flavobacterium</taxon>
    </lineage>
</organism>
<dbReference type="Pfam" id="PF00041">
    <property type="entry name" value="fn3"/>
    <property type="match status" value="1"/>
</dbReference>
<feature type="domain" description="Fibronectin type-III" evidence="2">
    <location>
        <begin position="42"/>
        <end position="136"/>
    </location>
</feature>
<dbReference type="PROSITE" id="PS50853">
    <property type="entry name" value="FN3"/>
    <property type="match status" value="1"/>
</dbReference>
<dbReference type="InterPro" id="IPR033427">
    <property type="entry name" value="DUF5123"/>
</dbReference>